<comment type="subcellular location">
    <subcellularLocation>
        <location evidence="1">Cell membrane</location>
        <topology evidence="1">Multi-pass membrane protein</topology>
    </subcellularLocation>
</comment>
<feature type="transmembrane region" description="Helical" evidence="9">
    <location>
        <begin position="43"/>
        <end position="70"/>
    </location>
</feature>
<evidence type="ECO:0000256" key="9">
    <source>
        <dbReference type="SAM" id="Phobius"/>
    </source>
</evidence>
<sequence>MDLKKMTNIGALSALSLILMITIKFPIIPTVPYLLYEAGDLPILIIAFLYGPGAAVGATLILSILMSIFVGLGGPFGAFMHFLATGTLVFVAGYIYNHNRTQKTAVYGLLAASIAMTVIMAFANLLLTPIFYGIPRQEVLKVLVPGIIPFNIIKAFINSGLTLLIYKKLAGFLKSKGLLYSLNN</sequence>
<evidence type="ECO:0000256" key="4">
    <source>
        <dbReference type="ARBA" id="ARBA00022475"/>
    </source>
</evidence>
<dbReference type="Gene3D" id="1.10.1760.20">
    <property type="match status" value="1"/>
</dbReference>
<evidence type="ECO:0000256" key="2">
    <source>
        <dbReference type="ARBA" id="ARBA00005540"/>
    </source>
</evidence>
<feature type="transmembrane region" description="Helical" evidence="9">
    <location>
        <begin position="12"/>
        <end position="36"/>
    </location>
</feature>
<evidence type="ECO:0000256" key="8">
    <source>
        <dbReference type="PIRNR" id="PIRNR037778"/>
    </source>
</evidence>
<name>A0A285GBP4_9FIRM</name>
<keyword evidence="5 9" id="KW-0812">Transmembrane</keyword>
<keyword evidence="6 9" id="KW-1133">Transmembrane helix</keyword>
<dbReference type="EMBL" id="OBDZ01000006">
    <property type="protein sequence ID" value="SNY20999.1"/>
    <property type="molecule type" value="Genomic_DNA"/>
</dbReference>
<keyword evidence="11" id="KW-1185">Reference proteome</keyword>
<reference evidence="11" key="1">
    <citation type="submission" date="2017-09" db="EMBL/GenBank/DDBJ databases">
        <authorList>
            <person name="Varghese N."/>
            <person name="Submissions S."/>
        </authorList>
    </citation>
    <scope>NUCLEOTIDE SEQUENCE [LARGE SCALE GENOMIC DNA]</scope>
    <source>
        <strain evidence="11">MSL47</strain>
    </source>
</reference>
<evidence type="ECO:0000313" key="11">
    <source>
        <dbReference type="Proteomes" id="UP000219573"/>
    </source>
</evidence>
<feature type="transmembrane region" description="Helical" evidence="9">
    <location>
        <begin position="108"/>
        <end position="134"/>
    </location>
</feature>
<keyword evidence="3 8" id="KW-0813">Transport</keyword>
<evidence type="ECO:0000313" key="10">
    <source>
        <dbReference type="EMBL" id="SNY20999.1"/>
    </source>
</evidence>
<dbReference type="OrthoDB" id="9809216at2"/>
<organism evidence="10 11">
    <name type="scientific">Orenia metallireducens</name>
    <dbReference type="NCBI Taxonomy" id="1413210"/>
    <lineage>
        <taxon>Bacteria</taxon>
        <taxon>Bacillati</taxon>
        <taxon>Bacillota</taxon>
        <taxon>Clostridia</taxon>
        <taxon>Halanaerobiales</taxon>
        <taxon>Halobacteroidaceae</taxon>
        <taxon>Orenia</taxon>
    </lineage>
</organism>
<dbReference type="PIRSF" id="PIRSF037778">
    <property type="entry name" value="UCP037778_transp_RibU"/>
    <property type="match status" value="1"/>
</dbReference>
<dbReference type="Proteomes" id="UP000219573">
    <property type="component" value="Unassembled WGS sequence"/>
</dbReference>
<evidence type="ECO:0000256" key="5">
    <source>
        <dbReference type="ARBA" id="ARBA00022692"/>
    </source>
</evidence>
<dbReference type="PANTHER" id="PTHR38438:SF1">
    <property type="entry name" value="RIBOFLAVIN TRANSPORTER RIBU"/>
    <property type="match status" value="1"/>
</dbReference>
<feature type="transmembrane region" description="Helical" evidence="9">
    <location>
        <begin position="146"/>
        <end position="166"/>
    </location>
</feature>
<gene>
    <name evidence="10" type="ORF">SAMN06265827_10679</name>
</gene>
<evidence type="ECO:0000256" key="7">
    <source>
        <dbReference type="ARBA" id="ARBA00023136"/>
    </source>
</evidence>
<feature type="transmembrane region" description="Helical" evidence="9">
    <location>
        <begin position="76"/>
        <end position="96"/>
    </location>
</feature>
<comment type="function">
    <text evidence="8">Probably a riboflavin-binding protein that interacts with the energy-coupling factor (ECF) ABC-transporter complex.</text>
</comment>
<keyword evidence="7 8" id="KW-0472">Membrane</keyword>
<keyword evidence="4 8" id="KW-1003">Cell membrane</keyword>
<evidence type="ECO:0000256" key="3">
    <source>
        <dbReference type="ARBA" id="ARBA00022448"/>
    </source>
</evidence>
<dbReference type="InterPro" id="IPR024529">
    <property type="entry name" value="ECF_trnsprt_substrate-spec"/>
</dbReference>
<dbReference type="RefSeq" id="WP_097017109.1">
    <property type="nucleotide sequence ID" value="NZ_OBDZ01000006.1"/>
</dbReference>
<proteinExistence type="inferred from homology"/>
<dbReference type="InterPro" id="IPR025720">
    <property type="entry name" value="RibU"/>
</dbReference>
<dbReference type="GO" id="GO:0005886">
    <property type="term" value="C:plasma membrane"/>
    <property type="evidence" value="ECO:0007669"/>
    <property type="project" value="UniProtKB-SubCell"/>
</dbReference>
<dbReference type="PANTHER" id="PTHR38438">
    <property type="entry name" value="RIBOFLAVIN TRANSPORTER RIBU"/>
    <property type="match status" value="1"/>
</dbReference>
<comment type="similarity">
    <text evidence="2 8">Belongs to the prokaryotic riboflavin transporter (P-RFT) (TC 2.A.87) family.</text>
</comment>
<protein>
    <recommendedName>
        <fullName evidence="8">Riboflavin transporter</fullName>
    </recommendedName>
</protein>
<evidence type="ECO:0000256" key="1">
    <source>
        <dbReference type="ARBA" id="ARBA00004651"/>
    </source>
</evidence>
<dbReference type="GO" id="GO:0032217">
    <property type="term" value="F:riboflavin transmembrane transporter activity"/>
    <property type="evidence" value="ECO:0007669"/>
    <property type="project" value="UniProtKB-UniRule"/>
</dbReference>
<dbReference type="AlphaFoldDB" id="A0A285GBP4"/>
<dbReference type="STRING" id="1413210.U472_03805"/>
<dbReference type="Pfam" id="PF12822">
    <property type="entry name" value="ECF_trnsprt"/>
    <property type="match status" value="1"/>
</dbReference>
<accession>A0A285GBP4</accession>
<evidence type="ECO:0000256" key="6">
    <source>
        <dbReference type="ARBA" id="ARBA00022989"/>
    </source>
</evidence>